<dbReference type="EMBL" id="KV009447">
    <property type="protein sequence ID" value="KZV29179.1"/>
    <property type="molecule type" value="Genomic_DNA"/>
</dbReference>
<accession>A0A2Z7BBK3</accession>
<keyword evidence="3" id="KW-1185">Reference proteome</keyword>
<evidence type="ECO:0000313" key="3">
    <source>
        <dbReference type="Proteomes" id="UP000250235"/>
    </source>
</evidence>
<dbReference type="AlphaFoldDB" id="A0A2Z7BBK3"/>
<feature type="region of interest" description="Disordered" evidence="1">
    <location>
        <begin position="1"/>
        <end position="90"/>
    </location>
</feature>
<sequence>MDKAVMLEALKERKSKTKSGGTSSSGAQNKEETRSGAPIKEKRKVSPEKKERCRKRHHEGRGTGSTQESIPEDPITNTASTTSKDPEPQSIEEPYTLLDASNISFVSKPSEKRDFGGLNKGIWSKSSLGLHEVVSLARWTVPEGATPVSGENMQAHPGPCELDEEKFDWAIKMRIRSPEFETSICDVKYRVSLSPHFDSFTDSLRVIRCRDWVRSRSMWDSMPCCRGFTARPNVCMAIESLTTLDLPMVVNSIGIYELKGPYYRLTMIDWFLQTLSVIPRGSWDEFLGALPWSDGMKGERKTHNKKLFSKFSPSPPLPPPVATAVVALRCDRPGEEVLLEKYSLGF</sequence>
<proteinExistence type="predicted"/>
<evidence type="ECO:0000256" key="1">
    <source>
        <dbReference type="SAM" id="MobiDB-lite"/>
    </source>
</evidence>
<evidence type="ECO:0000313" key="2">
    <source>
        <dbReference type="EMBL" id="KZV29179.1"/>
    </source>
</evidence>
<feature type="compositionally biased region" description="Basic and acidic residues" evidence="1">
    <location>
        <begin position="1"/>
        <end position="12"/>
    </location>
</feature>
<feature type="compositionally biased region" description="Polar residues" evidence="1">
    <location>
        <begin position="64"/>
        <end position="83"/>
    </location>
</feature>
<gene>
    <name evidence="2" type="ORF">F511_38821</name>
</gene>
<reference evidence="2 3" key="1">
    <citation type="journal article" date="2015" name="Proc. Natl. Acad. Sci. U.S.A.">
        <title>The resurrection genome of Boea hygrometrica: A blueprint for survival of dehydration.</title>
        <authorList>
            <person name="Xiao L."/>
            <person name="Yang G."/>
            <person name="Zhang L."/>
            <person name="Yang X."/>
            <person name="Zhao S."/>
            <person name="Ji Z."/>
            <person name="Zhou Q."/>
            <person name="Hu M."/>
            <person name="Wang Y."/>
            <person name="Chen M."/>
            <person name="Xu Y."/>
            <person name="Jin H."/>
            <person name="Xiao X."/>
            <person name="Hu G."/>
            <person name="Bao F."/>
            <person name="Hu Y."/>
            <person name="Wan P."/>
            <person name="Li L."/>
            <person name="Deng X."/>
            <person name="Kuang T."/>
            <person name="Xiang C."/>
            <person name="Zhu J.K."/>
            <person name="Oliver M.J."/>
            <person name="He Y."/>
        </authorList>
    </citation>
    <scope>NUCLEOTIDE SEQUENCE [LARGE SCALE GENOMIC DNA]</scope>
    <source>
        <strain evidence="3">cv. XS01</strain>
    </source>
</reference>
<organism evidence="2 3">
    <name type="scientific">Dorcoceras hygrometricum</name>
    <dbReference type="NCBI Taxonomy" id="472368"/>
    <lineage>
        <taxon>Eukaryota</taxon>
        <taxon>Viridiplantae</taxon>
        <taxon>Streptophyta</taxon>
        <taxon>Embryophyta</taxon>
        <taxon>Tracheophyta</taxon>
        <taxon>Spermatophyta</taxon>
        <taxon>Magnoliopsida</taxon>
        <taxon>eudicotyledons</taxon>
        <taxon>Gunneridae</taxon>
        <taxon>Pentapetalae</taxon>
        <taxon>asterids</taxon>
        <taxon>lamiids</taxon>
        <taxon>Lamiales</taxon>
        <taxon>Gesneriaceae</taxon>
        <taxon>Didymocarpoideae</taxon>
        <taxon>Trichosporeae</taxon>
        <taxon>Loxocarpinae</taxon>
        <taxon>Dorcoceras</taxon>
    </lineage>
</organism>
<protein>
    <submittedName>
        <fullName evidence="2">Uncharacterized protein</fullName>
    </submittedName>
</protein>
<name>A0A2Z7BBK3_9LAMI</name>
<dbReference type="Proteomes" id="UP000250235">
    <property type="component" value="Unassembled WGS sequence"/>
</dbReference>